<comment type="caution">
    <text evidence="1">The sequence shown here is derived from an EMBL/GenBank/DDBJ whole genome shotgun (WGS) entry which is preliminary data.</text>
</comment>
<sequence length="106" mass="10515">MAAASCRGHGAAGALAGCGRQGAGARTIALAGTDCITATGARPVRCAIVRCAQPESAAGRWWRAGGLACHAGQGDRPSGSSECSADCTESAVCRCRLYRTSGAPCT</sequence>
<protein>
    <submittedName>
        <fullName evidence="1">Uncharacterized protein</fullName>
    </submittedName>
</protein>
<organism evidence="1 2">
    <name type="scientific">Stentor coeruleus</name>
    <dbReference type="NCBI Taxonomy" id="5963"/>
    <lineage>
        <taxon>Eukaryota</taxon>
        <taxon>Sar</taxon>
        <taxon>Alveolata</taxon>
        <taxon>Ciliophora</taxon>
        <taxon>Postciliodesmatophora</taxon>
        <taxon>Heterotrichea</taxon>
        <taxon>Heterotrichida</taxon>
        <taxon>Stentoridae</taxon>
        <taxon>Stentor</taxon>
    </lineage>
</organism>
<reference evidence="1 2" key="1">
    <citation type="submission" date="2016-11" db="EMBL/GenBank/DDBJ databases">
        <title>The macronuclear genome of Stentor coeruleus: a giant cell with tiny introns.</title>
        <authorList>
            <person name="Slabodnick M."/>
            <person name="Ruby J.G."/>
            <person name="Reiff S.B."/>
            <person name="Swart E.C."/>
            <person name="Gosai S."/>
            <person name="Prabakaran S."/>
            <person name="Witkowska E."/>
            <person name="Larue G.E."/>
            <person name="Fisher S."/>
            <person name="Freeman R.M."/>
            <person name="Gunawardena J."/>
            <person name="Chu W."/>
            <person name="Stover N.A."/>
            <person name="Gregory B.D."/>
            <person name="Nowacki M."/>
            <person name="Derisi J."/>
            <person name="Roy S.W."/>
            <person name="Marshall W.F."/>
            <person name="Sood P."/>
        </authorList>
    </citation>
    <scope>NUCLEOTIDE SEQUENCE [LARGE SCALE GENOMIC DNA]</scope>
    <source>
        <strain evidence="1">WM001</strain>
    </source>
</reference>
<evidence type="ECO:0000313" key="1">
    <source>
        <dbReference type="EMBL" id="OMJ65044.1"/>
    </source>
</evidence>
<dbReference type="Proteomes" id="UP000187209">
    <property type="component" value="Unassembled WGS sequence"/>
</dbReference>
<proteinExistence type="predicted"/>
<name>A0A1R2AKM4_9CILI</name>
<dbReference type="AlphaFoldDB" id="A0A1R2AKM4"/>
<keyword evidence="2" id="KW-1185">Reference proteome</keyword>
<evidence type="ECO:0000313" key="2">
    <source>
        <dbReference type="Proteomes" id="UP000187209"/>
    </source>
</evidence>
<accession>A0A1R2AKM4</accession>
<dbReference type="PROSITE" id="PS51257">
    <property type="entry name" value="PROKAR_LIPOPROTEIN"/>
    <property type="match status" value="1"/>
</dbReference>
<gene>
    <name evidence="1" type="ORF">SteCoe_39606</name>
</gene>
<dbReference type="EMBL" id="MPUH01002526">
    <property type="protein sequence ID" value="OMJ65044.1"/>
    <property type="molecule type" value="Genomic_DNA"/>
</dbReference>